<gene>
    <name evidence="2" type="ORF">SAMN05421761_1202</name>
</gene>
<dbReference type="EMBL" id="FTOP01000020">
    <property type="protein sequence ID" value="SIT13380.1"/>
    <property type="molecule type" value="Genomic_DNA"/>
</dbReference>
<dbReference type="Pfam" id="PF01844">
    <property type="entry name" value="HNH"/>
    <property type="match status" value="1"/>
</dbReference>
<evidence type="ECO:0000259" key="1">
    <source>
        <dbReference type="Pfam" id="PF01844"/>
    </source>
</evidence>
<dbReference type="AlphaFoldDB" id="A0A1N7PS44"/>
<proteinExistence type="predicted"/>
<reference evidence="3" key="1">
    <citation type="submission" date="2017-01" db="EMBL/GenBank/DDBJ databases">
        <authorList>
            <person name="Varghese N."/>
            <person name="Submissions S."/>
        </authorList>
    </citation>
    <scope>NUCLEOTIDE SEQUENCE [LARGE SCALE GENOMIC DNA]</scope>
    <source>
        <strain evidence="3">DSM 46698</strain>
    </source>
</reference>
<dbReference type="OrthoDB" id="1340280at2"/>
<dbReference type="GO" id="GO:0003676">
    <property type="term" value="F:nucleic acid binding"/>
    <property type="evidence" value="ECO:0007669"/>
    <property type="project" value="InterPro"/>
</dbReference>
<dbReference type="STRING" id="529505.SAMN05421761_1202"/>
<dbReference type="GO" id="GO:0008270">
    <property type="term" value="F:zinc ion binding"/>
    <property type="evidence" value="ECO:0007669"/>
    <property type="project" value="InterPro"/>
</dbReference>
<dbReference type="Gene3D" id="1.10.30.50">
    <property type="match status" value="1"/>
</dbReference>
<name>A0A1N7PS44_9BACT</name>
<sequence length="186" mass="22525">MSELPFREVPPKRSYAGKKLSDYRRYKDFLAQDFENRCGYTYCLDFWFGGKPNFQIDHFKPKSKFPDLETDYDNLVYSCSFVNRAKSDDVGSYLDPVNEDYNTHFYRDELGNIYPRTESEAARYMYIRLKLYLKRHSIIWMLDQLEQRMFILQELIEHSQNELAKSLLVEVTMRYNNYKRHLRAIQ</sequence>
<dbReference type="Proteomes" id="UP000186026">
    <property type="component" value="Unassembled WGS sequence"/>
</dbReference>
<evidence type="ECO:0000313" key="3">
    <source>
        <dbReference type="Proteomes" id="UP000186026"/>
    </source>
</evidence>
<dbReference type="RefSeq" id="WP_076502856.1">
    <property type="nucleotide sequence ID" value="NZ_FTOP01000020.1"/>
</dbReference>
<organism evidence="2 3">
    <name type="scientific">Belliella pelovolcani</name>
    <dbReference type="NCBI Taxonomy" id="529505"/>
    <lineage>
        <taxon>Bacteria</taxon>
        <taxon>Pseudomonadati</taxon>
        <taxon>Bacteroidota</taxon>
        <taxon>Cytophagia</taxon>
        <taxon>Cytophagales</taxon>
        <taxon>Cyclobacteriaceae</taxon>
        <taxon>Belliella</taxon>
    </lineage>
</organism>
<dbReference type="InterPro" id="IPR002711">
    <property type="entry name" value="HNH"/>
</dbReference>
<accession>A0A1N7PS44</accession>
<feature type="domain" description="HNH" evidence="1">
    <location>
        <begin position="42"/>
        <end position="87"/>
    </location>
</feature>
<keyword evidence="3" id="KW-1185">Reference proteome</keyword>
<evidence type="ECO:0000313" key="2">
    <source>
        <dbReference type="EMBL" id="SIT13380.1"/>
    </source>
</evidence>
<protein>
    <recommendedName>
        <fullName evidence="1">HNH domain-containing protein</fullName>
    </recommendedName>
</protein>
<dbReference type="GO" id="GO:0004519">
    <property type="term" value="F:endonuclease activity"/>
    <property type="evidence" value="ECO:0007669"/>
    <property type="project" value="InterPro"/>
</dbReference>